<proteinExistence type="predicted"/>
<dbReference type="EMBL" id="BKCJ011251006">
    <property type="protein sequence ID" value="GFD10242.1"/>
    <property type="molecule type" value="Genomic_DNA"/>
</dbReference>
<name>A0A699THX1_TANCI</name>
<gene>
    <name evidence="1" type="ORF">Tci_882211</name>
</gene>
<reference evidence="1" key="1">
    <citation type="journal article" date="2019" name="Sci. Rep.">
        <title>Draft genome of Tanacetum cinerariifolium, the natural source of mosquito coil.</title>
        <authorList>
            <person name="Yamashiro T."/>
            <person name="Shiraishi A."/>
            <person name="Satake H."/>
            <person name="Nakayama K."/>
        </authorList>
    </citation>
    <scope>NUCLEOTIDE SEQUENCE</scope>
</reference>
<sequence length="56" mass="6509">REVCRDFVAKAITPSGASEKTTPLNNEQLSSAEMQRRIKLLQEDRQVFCFKTNYLF</sequence>
<dbReference type="AlphaFoldDB" id="A0A699THX1"/>
<evidence type="ECO:0000313" key="1">
    <source>
        <dbReference type="EMBL" id="GFD10242.1"/>
    </source>
</evidence>
<feature type="non-terminal residue" evidence="1">
    <location>
        <position position="1"/>
    </location>
</feature>
<accession>A0A699THX1</accession>
<comment type="caution">
    <text evidence="1">The sequence shown here is derived from an EMBL/GenBank/DDBJ whole genome shotgun (WGS) entry which is preliminary data.</text>
</comment>
<organism evidence="1">
    <name type="scientific">Tanacetum cinerariifolium</name>
    <name type="common">Dalmatian daisy</name>
    <name type="synonym">Chrysanthemum cinerariifolium</name>
    <dbReference type="NCBI Taxonomy" id="118510"/>
    <lineage>
        <taxon>Eukaryota</taxon>
        <taxon>Viridiplantae</taxon>
        <taxon>Streptophyta</taxon>
        <taxon>Embryophyta</taxon>
        <taxon>Tracheophyta</taxon>
        <taxon>Spermatophyta</taxon>
        <taxon>Magnoliopsida</taxon>
        <taxon>eudicotyledons</taxon>
        <taxon>Gunneridae</taxon>
        <taxon>Pentapetalae</taxon>
        <taxon>asterids</taxon>
        <taxon>campanulids</taxon>
        <taxon>Asterales</taxon>
        <taxon>Asteraceae</taxon>
        <taxon>Asteroideae</taxon>
        <taxon>Anthemideae</taxon>
        <taxon>Anthemidinae</taxon>
        <taxon>Tanacetum</taxon>
    </lineage>
</organism>
<protein>
    <submittedName>
        <fullName evidence="1">Probable RNA polymerase II transcription factor B subunit 1-1 isoform X2</fullName>
    </submittedName>
</protein>